<name>A0ABS2W427_9GAMM</name>
<evidence type="ECO:0000256" key="1">
    <source>
        <dbReference type="HAMAP-Rule" id="MF_00697"/>
    </source>
</evidence>
<dbReference type="Proteomes" id="UP000760472">
    <property type="component" value="Unassembled WGS sequence"/>
</dbReference>
<protein>
    <recommendedName>
        <fullName evidence="1">UPF0276 protein JW498_03680</fullName>
    </recommendedName>
</protein>
<evidence type="ECO:0000313" key="3">
    <source>
        <dbReference type="Proteomes" id="UP000760472"/>
    </source>
</evidence>
<dbReference type="InterPro" id="IPR007801">
    <property type="entry name" value="MbnB/TglH/ChrH"/>
</dbReference>
<evidence type="ECO:0000313" key="2">
    <source>
        <dbReference type="EMBL" id="MBN0986461.1"/>
    </source>
</evidence>
<dbReference type="PANTHER" id="PTHR42194">
    <property type="entry name" value="UPF0276 PROTEIN HI_1600"/>
    <property type="match status" value="1"/>
</dbReference>
<keyword evidence="3" id="KW-1185">Reference proteome</keyword>
<comment type="similarity">
    <text evidence="1">Belongs to the UPF0276 family.</text>
</comment>
<proteinExistence type="inferred from homology"/>
<accession>A0ABS2W427</accession>
<dbReference type="EMBL" id="JAFFZP010000004">
    <property type="protein sequence ID" value="MBN0986461.1"/>
    <property type="molecule type" value="Genomic_DNA"/>
</dbReference>
<dbReference type="Pfam" id="PF05114">
    <property type="entry name" value="MbnB_TglH_ChrH"/>
    <property type="match status" value="1"/>
</dbReference>
<sequence>MNDHFLGFGLGLRTQHFNDVLETRPDVDWFEIISENFMVAGGKPKYYLHAIREHYPMVMHGVSMSLGSTEPLDKEYLQRLKLLANEVQPRWLSDHLCWTGLEGINSHDLLPMPYTEEAIDHIAGRIMQVQETLGRQLLLENVSSYISYTESAMSEWEFYNEVVERADCLMLLDINNIYVSSRNHSFDAQTYLNSINPDRVRQFHLAGHSDYGTHVIDTHDHDICDPVWELYRQALHRFGAVSTMIERDDNIPPLNQLVEELQIARDIAAGILPRQPSGKLVAEREVR</sequence>
<reference evidence="2 3" key="1">
    <citation type="submission" date="2021-02" db="EMBL/GenBank/DDBJ databases">
        <title>A novel species of genus Amphritea isolated from a fishpond in China.</title>
        <authorList>
            <person name="Lu H."/>
        </authorList>
    </citation>
    <scope>NUCLEOTIDE SEQUENCE [LARGE SCALE GENOMIC DNA]</scope>
    <source>
        <strain evidence="2 3">RP18W</strain>
    </source>
</reference>
<dbReference type="RefSeq" id="WP_205209759.1">
    <property type="nucleotide sequence ID" value="NZ_JAFFZO010000008.1"/>
</dbReference>
<dbReference type="NCBIfam" id="NF003818">
    <property type="entry name" value="PRK05409.1"/>
    <property type="match status" value="1"/>
</dbReference>
<dbReference type="Gene3D" id="3.20.20.150">
    <property type="entry name" value="Divalent-metal-dependent TIM barrel enzymes"/>
    <property type="match status" value="1"/>
</dbReference>
<dbReference type="HAMAP" id="MF_00697">
    <property type="entry name" value="UPF0276"/>
    <property type="match status" value="1"/>
</dbReference>
<organism evidence="2 3">
    <name type="scientific">Amphritea pacifica</name>
    <dbReference type="NCBI Taxonomy" id="2811233"/>
    <lineage>
        <taxon>Bacteria</taxon>
        <taxon>Pseudomonadati</taxon>
        <taxon>Pseudomonadota</taxon>
        <taxon>Gammaproteobacteria</taxon>
        <taxon>Oceanospirillales</taxon>
        <taxon>Oceanospirillaceae</taxon>
        <taxon>Amphritea</taxon>
    </lineage>
</organism>
<dbReference type="PANTHER" id="PTHR42194:SF1">
    <property type="entry name" value="UPF0276 PROTEIN HI_1600"/>
    <property type="match status" value="1"/>
</dbReference>
<dbReference type="SUPFAM" id="SSF51658">
    <property type="entry name" value="Xylose isomerase-like"/>
    <property type="match status" value="1"/>
</dbReference>
<comment type="caution">
    <text evidence="2">The sequence shown here is derived from an EMBL/GenBank/DDBJ whole genome shotgun (WGS) entry which is preliminary data.</text>
</comment>
<gene>
    <name evidence="2" type="ORF">JW498_03680</name>
</gene>
<dbReference type="InterPro" id="IPR036237">
    <property type="entry name" value="Xyl_isomerase-like_sf"/>
</dbReference>